<comment type="similarity">
    <text evidence="1">Belongs to the Mg-chelatase subunits D/I family.</text>
</comment>
<dbReference type="SMART" id="SM00327">
    <property type="entry name" value="VWA"/>
    <property type="match status" value="1"/>
</dbReference>
<dbReference type="Pfam" id="PF13519">
    <property type="entry name" value="VWA_2"/>
    <property type="match status" value="1"/>
</dbReference>
<dbReference type="Proteomes" id="UP000004218">
    <property type="component" value="Unassembled WGS sequence"/>
</dbReference>
<dbReference type="InterPro" id="IPR036465">
    <property type="entry name" value="vWFA_dom_sf"/>
</dbReference>
<gene>
    <name evidence="3" type="ORF">HMPREF0299_6674</name>
</gene>
<dbReference type="InterPro" id="IPR002035">
    <property type="entry name" value="VWF_A"/>
</dbReference>
<evidence type="ECO:0000313" key="4">
    <source>
        <dbReference type="Proteomes" id="UP000004218"/>
    </source>
</evidence>
<evidence type="ECO:0000259" key="2">
    <source>
        <dbReference type="PROSITE" id="PS50234"/>
    </source>
</evidence>
<accession>E0DFN0</accession>
<name>E0DFN0_9CORY</name>
<dbReference type="PANTHER" id="PTHR35023">
    <property type="entry name" value="CHELATASE-RELATED"/>
    <property type="match status" value="1"/>
</dbReference>
<evidence type="ECO:0000313" key="3">
    <source>
        <dbReference type="EMBL" id="EFM49064.1"/>
    </source>
</evidence>
<dbReference type="PROSITE" id="PS50234">
    <property type="entry name" value="VWFA"/>
    <property type="match status" value="1"/>
</dbReference>
<comment type="caution">
    <text evidence="3">The sequence shown here is derived from an EMBL/GenBank/DDBJ whole genome shotgun (WGS) entry which is preliminary data.</text>
</comment>
<reference evidence="3" key="1">
    <citation type="submission" date="2010-08" db="EMBL/GenBank/DDBJ databases">
        <authorList>
            <person name="Harkins D.M."/>
            <person name="Madupu R."/>
            <person name="Durkin A.S."/>
            <person name="Torralba M."/>
            <person name="Methe B."/>
            <person name="Sutton G.G."/>
            <person name="Nelson K.E."/>
        </authorList>
    </citation>
    <scope>NUCLEOTIDE SEQUENCE [LARGE SCALE GENOMIC DNA]</scope>
    <source>
        <strain evidence="3">ATCC 14266</strain>
    </source>
</reference>
<sequence length="203" mass="21841">MENGRVEFQPEDLRGAKRRGKESNLIVFVVDASGSMAARDRLAAVTGAVHSLLGDAYQRRDRVAVISVRGRQPEILLPPTGSIDVARRRLEDVKTGGRTPLPEGLKLAADLIEREHRREPGRRAILVILSDGKATGANGLTNLRMVAHDIAQRGLAGSVVIDCENQSRIRLGLALELAKNLGAPCISMTELNAESVTGVINAI</sequence>
<organism evidence="3 4">
    <name type="scientific">Corynebacterium matruchotii ATCC 14266</name>
    <dbReference type="NCBI Taxonomy" id="553207"/>
    <lineage>
        <taxon>Bacteria</taxon>
        <taxon>Bacillati</taxon>
        <taxon>Actinomycetota</taxon>
        <taxon>Actinomycetes</taxon>
        <taxon>Mycobacteriales</taxon>
        <taxon>Corynebacteriaceae</taxon>
        <taxon>Corynebacterium</taxon>
    </lineage>
</organism>
<dbReference type="Gene3D" id="3.40.50.410">
    <property type="entry name" value="von Willebrand factor, type A domain"/>
    <property type="match status" value="1"/>
</dbReference>
<dbReference type="eggNOG" id="COG1240">
    <property type="taxonomic scope" value="Bacteria"/>
</dbReference>
<evidence type="ECO:0000256" key="1">
    <source>
        <dbReference type="ARBA" id="ARBA00005799"/>
    </source>
</evidence>
<proteinExistence type="inferred from homology"/>
<feature type="domain" description="VWFA" evidence="2">
    <location>
        <begin position="25"/>
        <end position="155"/>
    </location>
</feature>
<dbReference type="InterPro" id="IPR052989">
    <property type="entry name" value="Mg-chelatase_DI-like"/>
</dbReference>
<dbReference type="STRING" id="553207.HMPREF0299_6674"/>
<dbReference type="PANTHER" id="PTHR35023:SF1">
    <property type="entry name" value="MG-PROTOPORPHYRIN IX CHELATASE"/>
    <property type="match status" value="1"/>
</dbReference>
<protein>
    <submittedName>
        <fullName evidence="3">von Willebrand factor type A domain protein</fullName>
    </submittedName>
</protein>
<dbReference type="AlphaFoldDB" id="E0DFN0"/>
<keyword evidence="4" id="KW-1185">Reference proteome</keyword>
<dbReference type="SUPFAM" id="SSF53300">
    <property type="entry name" value="vWA-like"/>
    <property type="match status" value="1"/>
</dbReference>
<dbReference type="InterPro" id="IPR041702">
    <property type="entry name" value="BchD/ChlD_VWA"/>
</dbReference>
<dbReference type="CDD" id="cd01451">
    <property type="entry name" value="vWA_Magnesium_chelatase"/>
    <property type="match status" value="1"/>
</dbReference>
<dbReference type="EMBL" id="ACSH02000005">
    <property type="protein sequence ID" value="EFM49064.1"/>
    <property type="molecule type" value="Genomic_DNA"/>
</dbReference>